<dbReference type="AlphaFoldDB" id="A0A0Q9WEC7"/>
<feature type="compositionally biased region" description="Low complexity" evidence="1">
    <location>
        <begin position="62"/>
        <end position="71"/>
    </location>
</feature>
<feature type="compositionally biased region" description="Basic residues" evidence="1">
    <location>
        <begin position="126"/>
        <end position="153"/>
    </location>
</feature>
<keyword evidence="3" id="KW-1185">Reference proteome</keyword>
<feature type="region of interest" description="Disordered" evidence="1">
    <location>
        <begin position="1"/>
        <end position="28"/>
    </location>
</feature>
<feature type="compositionally biased region" description="Basic residues" evidence="1">
    <location>
        <begin position="18"/>
        <end position="28"/>
    </location>
</feature>
<dbReference type="Proteomes" id="UP000008792">
    <property type="component" value="Unassembled WGS sequence"/>
</dbReference>
<protein>
    <submittedName>
        <fullName evidence="2">Uncharacterized protein</fullName>
    </submittedName>
</protein>
<name>A0A0Q9WEC7_DROVI</name>
<evidence type="ECO:0000313" key="2">
    <source>
        <dbReference type="EMBL" id="KRF79029.1"/>
    </source>
</evidence>
<feature type="region of interest" description="Disordered" evidence="1">
    <location>
        <begin position="123"/>
        <end position="162"/>
    </location>
</feature>
<dbReference type="EMBL" id="CH940652">
    <property type="protein sequence ID" value="KRF79029.1"/>
    <property type="molecule type" value="Genomic_DNA"/>
</dbReference>
<proteinExistence type="predicted"/>
<gene>
    <name evidence="2" type="primary">Dvir\GJ27114</name>
    <name evidence="2" type="ORF">Dvir_GJ27114</name>
</gene>
<organism evidence="2 3">
    <name type="scientific">Drosophila virilis</name>
    <name type="common">Fruit fly</name>
    <dbReference type="NCBI Taxonomy" id="7244"/>
    <lineage>
        <taxon>Eukaryota</taxon>
        <taxon>Metazoa</taxon>
        <taxon>Ecdysozoa</taxon>
        <taxon>Arthropoda</taxon>
        <taxon>Hexapoda</taxon>
        <taxon>Insecta</taxon>
        <taxon>Pterygota</taxon>
        <taxon>Neoptera</taxon>
        <taxon>Endopterygota</taxon>
        <taxon>Diptera</taxon>
        <taxon>Brachycera</taxon>
        <taxon>Muscomorpha</taxon>
        <taxon>Ephydroidea</taxon>
        <taxon>Drosophilidae</taxon>
        <taxon>Drosophila</taxon>
    </lineage>
</organism>
<feature type="region of interest" description="Disordered" evidence="1">
    <location>
        <begin position="47"/>
        <end position="90"/>
    </location>
</feature>
<evidence type="ECO:0000313" key="3">
    <source>
        <dbReference type="Proteomes" id="UP000008792"/>
    </source>
</evidence>
<evidence type="ECO:0000256" key="1">
    <source>
        <dbReference type="SAM" id="MobiDB-lite"/>
    </source>
</evidence>
<sequence>MSRHKKNMRYKEETTHNNNKKTKKKLKKQLQIMALVLCTKPGNFHCDSHQKQRQLSFPGHCQSQSQSQASPGPGPGPGPSRSRRPLNHAQSCIVAPREVEVAFPQMNGDTLVSGMHSFCHDNCHRGGGRNRRRARESRRHGGKNVNCKRKRLPRSVSGYASN</sequence>
<reference evidence="2 3" key="1">
    <citation type="journal article" date="2007" name="Nature">
        <title>Evolution of genes and genomes on the Drosophila phylogeny.</title>
        <authorList>
            <consortium name="Drosophila 12 Genomes Consortium"/>
            <person name="Clark A.G."/>
            <person name="Eisen M.B."/>
            <person name="Smith D.R."/>
            <person name="Bergman C.M."/>
            <person name="Oliver B."/>
            <person name="Markow T.A."/>
            <person name="Kaufman T.C."/>
            <person name="Kellis M."/>
            <person name="Gelbart W."/>
            <person name="Iyer V.N."/>
            <person name="Pollard D.A."/>
            <person name="Sackton T.B."/>
            <person name="Larracuente A.M."/>
            <person name="Singh N.D."/>
            <person name="Abad J.P."/>
            <person name="Abt D.N."/>
            <person name="Adryan B."/>
            <person name="Aguade M."/>
            <person name="Akashi H."/>
            <person name="Anderson W.W."/>
            <person name="Aquadro C.F."/>
            <person name="Ardell D.H."/>
            <person name="Arguello R."/>
            <person name="Artieri C.G."/>
            <person name="Barbash D.A."/>
            <person name="Barker D."/>
            <person name="Barsanti P."/>
            <person name="Batterham P."/>
            <person name="Batzoglou S."/>
            <person name="Begun D."/>
            <person name="Bhutkar A."/>
            <person name="Blanco E."/>
            <person name="Bosak S.A."/>
            <person name="Bradley R.K."/>
            <person name="Brand A.D."/>
            <person name="Brent M.R."/>
            <person name="Brooks A.N."/>
            <person name="Brown R.H."/>
            <person name="Butlin R.K."/>
            <person name="Caggese C."/>
            <person name="Calvi B.R."/>
            <person name="Bernardo de Carvalho A."/>
            <person name="Caspi A."/>
            <person name="Castrezana S."/>
            <person name="Celniker S.E."/>
            <person name="Chang J.L."/>
            <person name="Chapple C."/>
            <person name="Chatterji S."/>
            <person name="Chinwalla A."/>
            <person name="Civetta A."/>
            <person name="Clifton S.W."/>
            <person name="Comeron J.M."/>
            <person name="Costello J.C."/>
            <person name="Coyne J.A."/>
            <person name="Daub J."/>
            <person name="David R.G."/>
            <person name="Delcher A.L."/>
            <person name="Delehaunty K."/>
            <person name="Do C.B."/>
            <person name="Ebling H."/>
            <person name="Edwards K."/>
            <person name="Eickbush T."/>
            <person name="Evans J.D."/>
            <person name="Filipski A."/>
            <person name="Findeiss S."/>
            <person name="Freyhult E."/>
            <person name="Fulton L."/>
            <person name="Fulton R."/>
            <person name="Garcia A.C."/>
            <person name="Gardiner A."/>
            <person name="Garfield D.A."/>
            <person name="Garvin B.E."/>
            <person name="Gibson G."/>
            <person name="Gilbert D."/>
            <person name="Gnerre S."/>
            <person name="Godfrey J."/>
            <person name="Good R."/>
            <person name="Gotea V."/>
            <person name="Gravely B."/>
            <person name="Greenberg A.J."/>
            <person name="Griffiths-Jones S."/>
            <person name="Gross S."/>
            <person name="Guigo R."/>
            <person name="Gustafson E.A."/>
            <person name="Haerty W."/>
            <person name="Hahn M.W."/>
            <person name="Halligan D.L."/>
            <person name="Halpern A.L."/>
            <person name="Halter G.M."/>
            <person name="Han M.V."/>
            <person name="Heger A."/>
            <person name="Hillier L."/>
            <person name="Hinrichs A.S."/>
            <person name="Holmes I."/>
            <person name="Hoskins R.A."/>
            <person name="Hubisz M.J."/>
            <person name="Hultmark D."/>
            <person name="Huntley M.A."/>
            <person name="Jaffe D.B."/>
            <person name="Jagadeeshan S."/>
            <person name="Jeck W.R."/>
            <person name="Johnson J."/>
            <person name="Jones C.D."/>
            <person name="Jordan W.C."/>
            <person name="Karpen G.H."/>
            <person name="Kataoka E."/>
            <person name="Keightley P.D."/>
            <person name="Kheradpour P."/>
            <person name="Kirkness E.F."/>
            <person name="Koerich L.B."/>
            <person name="Kristiansen K."/>
            <person name="Kudrna D."/>
            <person name="Kulathinal R.J."/>
            <person name="Kumar S."/>
            <person name="Kwok R."/>
            <person name="Lander E."/>
            <person name="Langley C.H."/>
            <person name="Lapoint R."/>
            <person name="Lazzaro B.P."/>
            <person name="Lee S.J."/>
            <person name="Levesque L."/>
            <person name="Li R."/>
            <person name="Lin C.F."/>
            <person name="Lin M.F."/>
            <person name="Lindblad-Toh K."/>
            <person name="Llopart A."/>
            <person name="Long M."/>
            <person name="Low L."/>
            <person name="Lozovsky E."/>
            <person name="Lu J."/>
            <person name="Luo M."/>
            <person name="Machado C.A."/>
            <person name="Makalowski W."/>
            <person name="Marzo M."/>
            <person name="Matsuda M."/>
            <person name="Matzkin L."/>
            <person name="McAllister B."/>
            <person name="McBride C.S."/>
            <person name="McKernan B."/>
            <person name="McKernan K."/>
            <person name="Mendez-Lago M."/>
            <person name="Minx P."/>
            <person name="Mollenhauer M.U."/>
            <person name="Montooth K."/>
            <person name="Mount S.M."/>
            <person name="Mu X."/>
            <person name="Myers E."/>
            <person name="Negre B."/>
            <person name="Newfeld S."/>
            <person name="Nielsen R."/>
            <person name="Noor M.A."/>
            <person name="O'Grady P."/>
            <person name="Pachter L."/>
            <person name="Papaceit M."/>
            <person name="Parisi M.J."/>
            <person name="Parisi M."/>
            <person name="Parts L."/>
            <person name="Pedersen J.S."/>
            <person name="Pesole G."/>
            <person name="Phillippy A.M."/>
            <person name="Ponting C.P."/>
            <person name="Pop M."/>
            <person name="Porcelli D."/>
            <person name="Powell J.R."/>
            <person name="Prohaska S."/>
            <person name="Pruitt K."/>
            <person name="Puig M."/>
            <person name="Quesneville H."/>
            <person name="Ram K.R."/>
            <person name="Rand D."/>
            <person name="Rasmussen M.D."/>
            <person name="Reed L.K."/>
            <person name="Reenan R."/>
            <person name="Reily A."/>
            <person name="Remington K.A."/>
            <person name="Rieger T.T."/>
            <person name="Ritchie M.G."/>
            <person name="Robin C."/>
            <person name="Rogers Y.H."/>
            <person name="Rohde C."/>
            <person name="Rozas J."/>
            <person name="Rubenfield M.J."/>
            <person name="Ruiz A."/>
            <person name="Russo S."/>
            <person name="Salzberg S.L."/>
            <person name="Sanchez-Gracia A."/>
            <person name="Saranga D.J."/>
            <person name="Sato H."/>
            <person name="Schaeffer S.W."/>
            <person name="Schatz M.C."/>
            <person name="Schlenke T."/>
            <person name="Schwartz R."/>
            <person name="Segarra C."/>
            <person name="Singh R.S."/>
            <person name="Sirot L."/>
            <person name="Sirota M."/>
            <person name="Sisneros N.B."/>
            <person name="Smith C.D."/>
            <person name="Smith T.F."/>
            <person name="Spieth J."/>
            <person name="Stage D.E."/>
            <person name="Stark A."/>
            <person name="Stephan W."/>
            <person name="Strausberg R.L."/>
            <person name="Strempel S."/>
            <person name="Sturgill D."/>
            <person name="Sutton G."/>
            <person name="Sutton G.G."/>
            <person name="Tao W."/>
            <person name="Teichmann S."/>
            <person name="Tobari Y.N."/>
            <person name="Tomimura Y."/>
            <person name="Tsolas J.M."/>
            <person name="Valente V.L."/>
            <person name="Venter E."/>
            <person name="Venter J.C."/>
            <person name="Vicario S."/>
            <person name="Vieira F.G."/>
            <person name="Vilella A.J."/>
            <person name="Villasante A."/>
            <person name="Walenz B."/>
            <person name="Wang J."/>
            <person name="Wasserman M."/>
            <person name="Watts T."/>
            <person name="Wilson D."/>
            <person name="Wilson R.K."/>
            <person name="Wing R.A."/>
            <person name="Wolfner M.F."/>
            <person name="Wong A."/>
            <person name="Wong G.K."/>
            <person name="Wu C.I."/>
            <person name="Wu G."/>
            <person name="Yamamoto D."/>
            <person name="Yang H.P."/>
            <person name="Yang S.P."/>
            <person name="Yorke J.A."/>
            <person name="Yoshida K."/>
            <person name="Zdobnov E."/>
            <person name="Zhang P."/>
            <person name="Zhang Y."/>
            <person name="Zimin A.V."/>
            <person name="Baldwin J."/>
            <person name="Abdouelleil A."/>
            <person name="Abdulkadir J."/>
            <person name="Abebe A."/>
            <person name="Abera B."/>
            <person name="Abreu J."/>
            <person name="Acer S.C."/>
            <person name="Aftuck L."/>
            <person name="Alexander A."/>
            <person name="An P."/>
            <person name="Anderson E."/>
            <person name="Anderson S."/>
            <person name="Arachi H."/>
            <person name="Azer M."/>
            <person name="Bachantsang P."/>
            <person name="Barry A."/>
            <person name="Bayul T."/>
            <person name="Berlin A."/>
            <person name="Bessette D."/>
            <person name="Bloom T."/>
            <person name="Blye J."/>
            <person name="Boguslavskiy L."/>
            <person name="Bonnet C."/>
            <person name="Boukhgalter B."/>
            <person name="Bourzgui I."/>
            <person name="Brown A."/>
            <person name="Cahill P."/>
            <person name="Channer S."/>
            <person name="Cheshatsang Y."/>
            <person name="Chuda L."/>
            <person name="Citroen M."/>
            <person name="Collymore A."/>
            <person name="Cooke P."/>
            <person name="Costello M."/>
            <person name="D'Aco K."/>
            <person name="Daza R."/>
            <person name="De Haan G."/>
            <person name="DeGray S."/>
            <person name="DeMaso C."/>
            <person name="Dhargay N."/>
            <person name="Dooley K."/>
            <person name="Dooley E."/>
            <person name="Doricent M."/>
            <person name="Dorje P."/>
            <person name="Dorjee K."/>
            <person name="Dupes A."/>
            <person name="Elong R."/>
            <person name="Falk J."/>
            <person name="Farina A."/>
            <person name="Faro S."/>
            <person name="Ferguson D."/>
            <person name="Fisher S."/>
            <person name="Foley C.D."/>
            <person name="Franke A."/>
            <person name="Friedrich D."/>
            <person name="Gadbois L."/>
            <person name="Gearin G."/>
            <person name="Gearin C.R."/>
            <person name="Giannoukos G."/>
            <person name="Goode T."/>
            <person name="Graham J."/>
            <person name="Grandbois E."/>
            <person name="Grewal S."/>
            <person name="Gyaltsen K."/>
            <person name="Hafez N."/>
            <person name="Hagos B."/>
            <person name="Hall J."/>
            <person name="Henson C."/>
            <person name="Hollinger A."/>
            <person name="Honan T."/>
            <person name="Huard M.D."/>
            <person name="Hughes L."/>
            <person name="Hurhula B."/>
            <person name="Husby M.E."/>
            <person name="Kamat A."/>
            <person name="Kanga B."/>
            <person name="Kashin S."/>
            <person name="Khazanovich D."/>
            <person name="Kisner P."/>
            <person name="Lance K."/>
            <person name="Lara M."/>
            <person name="Lee W."/>
            <person name="Lennon N."/>
            <person name="Letendre F."/>
            <person name="LeVine R."/>
            <person name="Lipovsky A."/>
            <person name="Liu X."/>
            <person name="Liu J."/>
            <person name="Liu S."/>
            <person name="Lokyitsang T."/>
            <person name="Lokyitsang Y."/>
            <person name="Lubonja R."/>
            <person name="Lui A."/>
            <person name="MacDonald P."/>
            <person name="Magnisalis V."/>
            <person name="Maru K."/>
            <person name="Matthews C."/>
            <person name="McCusker W."/>
            <person name="McDonough S."/>
            <person name="Mehta T."/>
            <person name="Meldrim J."/>
            <person name="Meneus L."/>
            <person name="Mihai O."/>
            <person name="Mihalev A."/>
            <person name="Mihova T."/>
            <person name="Mittelman R."/>
            <person name="Mlenga V."/>
            <person name="Montmayeur A."/>
            <person name="Mulrain L."/>
            <person name="Navidi A."/>
            <person name="Naylor J."/>
            <person name="Negash T."/>
            <person name="Nguyen T."/>
            <person name="Nguyen N."/>
            <person name="Nicol R."/>
            <person name="Norbu C."/>
            <person name="Norbu N."/>
            <person name="Novod N."/>
            <person name="O'Neill B."/>
            <person name="Osman S."/>
            <person name="Markiewicz E."/>
            <person name="Oyono O.L."/>
            <person name="Patti C."/>
            <person name="Phunkhang P."/>
            <person name="Pierre F."/>
            <person name="Priest M."/>
            <person name="Raghuraman S."/>
            <person name="Rege F."/>
            <person name="Reyes R."/>
            <person name="Rise C."/>
            <person name="Rogov P."/>
            <person name="Ross K."/>
            <person name="Ryan E."/>
            <person name="Settipalli S."/>
            <person name="Shea T."/>
            <person name="Sherpa N."/>
            <person name="Shi L."/>
            <person name="Shih D."/>
            <person name="Sparrow T."/>
            <person name="Spaulding J."/>
            <person name="Stalker J."/>
            <person name="Stange-Thomann N."/>
            <person name="Stavropoulos S."/>
            <person name="Stone C."/>
            <person name="Strader C."/>
            <person name="Tesfaye S."/>
            <person name="Thomson T."/>
            <person name="Thoulutsang Y."/>
            <person name="Thoulutsang D."/>
            <person name="Topham K."/>
            <person name="Topping I."/>
            <person name="Tsamla T."/>
            <person name="Vassiliev H."/>
            <person name="Vo A."/>
            <person name="Wangchuk T."/>
            <person name="Wangdi T."/>
            <person name="Weiand M."/>
            <person name="Wilkinson J."/>
            <person name="Wilson A."/>
            <person name="Yadav S."/>
            <person name="Young G."/>
            <person name="Yu Q."/>
            <person name="Zembek L."/>
            <person name="Zhong D."/>
            <person name="Zimmer A."/>
            <person name="Zwirko Z."/>
            <person name="Jaffe D.B."/>
            <person name="Alvarez P."/>
            <person name="Brockman W."/>
            <person name="Butler J."/>
            <person name="Chin C."/>
            <person name="Gnerre S."/>
            <person name="Grabherr M."/>
            <person name="Kleber M."/>
            <person name="Mauceli E."/>
            <person name="MacCallum I."/>
        </authorList>
    </citation>
    <scope>NUCLEOTIDE SEQUENCE [LARGE SCALE GENOMIC DNA]</scope>
    <source>
        <strain evidence="3">Tucson 15010-1051.87</strain>
    </source>
</reference>
<dbReference type="InParanoid" id="A0A0Q9WEC7"/>
<accession>A0A0Q9WEC7</accession>